<dbReference type="AlphaFoldDB" id="A0A7C5EQR1"/>
<dbReference type="PROSITE" id="PS50005">
    <property type="entry name" value="TPR"/>
    <property type="match status" value="1"/>
</dbReference>
<feature type="transmembrane region" description="Helical" evidence="8">
    <location>
        <begin position="328"/>
        <end position="349"/>
    </location>
</feature>
<evidence type="ECO:0000256" key="7">
    <source>
        <dbReference type="PROSITE-ProRule" id="PRU00339"/>
    </source>
</evidence>
<accession>A0A7C5EQR1</accession>
<feature type="repeat" description="TPR" evidence="7">
    <location>
        <begin position="607"/>
        <end position="640"/>
    </location>
</feature>
<dbReference type="GO" id="GO:0004016">
    <property type="term" value="F:adenylate cyclase activity"/>
    <property type="evidence" value="ECO:0007669"/>
    <property type="project" value="UniProtKB-ARBA"/>
</dbReference>
<gene>
    <name evidence="10" type="ORF">ENW48_10380</name>
</gene>
<dbReference type="InterPro" id="IPR019734">
    <property type="entry name" value="TPR_rpt"/>
</dbReference>
<feature type="domain" description="Guanylate cyclase" evidence="9">
    <location>
        <begin position="417"/>
        <end position="549"/>
    </location>
</feature>
<comment type="caution">
    <text evidence="10">The sequence shown here is derived from an EMBL/GenBank/DDBJ whole genome shotgun (WGS) entry which is preliminary data.</text>
</comment>
<dbReference type="CDD" id="cd07302">
    <property type="entry name" value="CHD"/>
    <property type="match status" value="1"/>
</dbReference>
<dbReference type="SUPFAM" id="SSF55073">
    <property type="entry name" value="Nucleotide cyclase"/>
    <property type="match status" value="1"/>
</dbReference>
<evidence type="ECO:0000256" key="1">
    <source>
        <dbReference type="ARBA" id="ARBA00004196"/>
    </source>
</evidence>
<name>A0A7C5EQR1_9BACT</name>
<protein>
    <submittedName>
        <fullName evidence="10">CHASE2 domain-containing protein</fullName>
    </submittedName>
</protein>
<dbReference type="GO" id="GO:0006171">
    <property type="term" value="P:cAMP biosynthetic process"/>
    <property type="evidence" value="ECO:0007669"/>
    <property type="project" value="TreeGrafter"/>
</dbReference>
<evidence type="ECO:0000256" key="2">
    <source>
        <dbReference type="ARBA" id="ARBA00005381"/>
    </source>
</evidence>
<organism evidence="10">
    <name type="scientific">Desulfobacca acetoxidans</name>
    <dbReference type="NCBI Taxonomy" id="60893"/>
    <lineage>
        <taxon>Bacteria</taxon>
        <taxon>Pseudomonadati</taxon>
        <taxon>Thermodesulfobacteriota</taxon>
        <taxon>Desulfobaccia</taxon>
        <taxon>Desulfobaccales</taxon>
        <taxon>Desulfobaccaceae</taxon>
        <taxon>Desulfobacca</taxon>
    </lineage>
</organism>
<dbReference type="InterPro" id="IPR029787">
    <property type="entry name" value="Nucleotide_cyclase"/>
</dbReference>
<dbReference type="Pfam" id="PF05226">
    <property type="entry name" value="CHASE2"/>
    <property type="match status" value="1"/>
</dbReference>
<dbReference type="FunFam" id="3.30.70.1230:FF:000016">
    <property type="entry name" value="Adenylate/guanylate cyclase domain-containing protein"/>
    <property type="match status" value="1"/>
</dbReference>
<keyword evidence="7" id="KW-0802">TPR repeat</keyword>
<dbReference type="Pfam" id="PF00211">
    <property type="entry name" value="Guanylate_cyc"/>
    <property type="match status" value="1"/>
</dbReference>
<sequence length="671" mass="74045">MDYPKFQPVARFILGPQGRSLGLGLLVSGLMVLLTLFPLGQALENQALDLCYRLRSIQAAPENLLVVAVDEPSFQELKYPWPWPRRLHAELIRRLAQNGARLIVFDIIFADATTAEDDQILTEAVKEAGNVVLGETIEVARDPRFTRQVLVAPLKSLKESARMVGLSMVTPDPDGVVRRFRVRLGGRDTLPAVVARLAEPGAPIPADLTGLINYVGPARSIATVSFYQVIDPVRPLPAEHIRGRVVLVGRMLEASATPQAQADAFYTPFFGGGGQLMAGVEIQANILHSLINGSWLRELPAPQKLVLLVAFLLLASLVLGRLRPLAGLALAALALVFLTAVTLLLFILLRFWIPPVLLGAGLVLVYSGHVLGHYFVEAREKRWLRHAFDRYVSPAVVEIISENPERLELGGEEVEATVLFADLEGFSLLSETMPPKNLIRLLNEYFTPMTQIILAAEGTLDKYIGDAIMALWGAPVSTPDHALKACQAALEMQAAMARLQAEWLARGLPQLNARLGLHSGSVVAGNVGSRERFNYTVLGDTVNLAARLEGVNKIYGTRTLMSENTQRLVADSMLVREIDLVQVKGRAQPVAVYELLGTMPPEGIPFWVGLFGVGLELYRQRHWEEAYRTFEEVLRLRPDDPPSLVFQERCRIYTVSPPAHDWQGIFTLDMK</sequence>
<dbReference type="PANTHER" id="PTHR43081">
    <property type="entry name" value="ADENYLATE CYCLASE, TERMINAL-DIFFERENTIATION SPECIFIC-RELATED"/>
    <property type="match status" value="1"/>
</dbReference>
<reference evidence="10" key="1">
    <citation type="journal article" date="2020" name="mSystems">
        <title>Genome- and Community-Level Interaction Insights into Carbon Utilization and Element Cycling Functions of Hydrothermarchaeota in Hydrothermal Sediment.</title>
        <authorList>
            <person name="Zhou Z."/>
            <person name="Liu Y."/>
            <person name="Xu W."/>
            <person name="Pan J."/>
            <person name="Luo Z.H."/>
            <person name="Li M."/>
        </authorList>
    </citation>
    <scope>NUCLEOTIDE SEQUENCE [LARGE SCALE GENOMIC DNA]</scope>
    <source>
        <strain evidence="10">SpSt-853</strain>
    </source>
</reference>
<evidence type="ECO:0000259" key="9">
    <source>
        <dbReference type="PROSITE" id="PS50125"/>
    </source>
</evidence>
<keyword evidence="4 8" id="KW-0812">Transmembrane</keyword>
<feature type="transmembrane region" description="Helical" evidence="8">
    <location>
        <begin position="356"/>
        <end position="376"/>
    </location>
</feature>
<keyword evidence="6 8" id="KW-0472">Membrane</keyword>
<proteinExistence type="inferred from homology"/>
<dbReference type="PANTHER" id="PTHR43081:SF1">
    <property type="entry name" value="ADENYLATE CYCLASE, TERMINAL-DIFFERENTIATION SPECIFIC"/>
    <property type="match status" value="1"/>
</dbReference>
<evidence type="ECO:0000313" key="10">
    <source>
        <dbReference type="EMBL" id="HGZ12601.1"/>
    </source>
</evidence>
<evidence type="ECO:0000256" key="3">
    <source>
        <dbReference type="ARBA" id="ARBA00022475"/>
    </source>
</evidence>
<comment type="subcellular location">
    <subcellularLocation>
        <location evidence="1">Cell envelope</location>
    </subcellularLocation>
</comment>
<evidence type="ECO:0000256" key="8">
    <source>
        <dbReference type="SAM" id="Phobius"/>
    </source>
</evidence>
<evidence type="ECO:0000256" key="5">
    <source>
        <dbReference type="ARBA" id="ARBA00022989"/>
    </source>
</evidence>
<keyword evidence="3" id="KW-1003">Cell membrane</keyword>
<dbReference type="InterPro" id="IPR001054">
    <property type="entry name" value="A/G_cyclase"/>
</dbReference>
<dbReference type="InterPro" id="IPR050697">
    <property type="entry name" value="Adenylyl/Guanylyl_Cyclase_3/4"/>
</dbReference>
<feature type="transmembrane region" description="Helical" evidence="8">
    <location>
        <begin position="20"/>
        <end position="39"/>
    </location>
</feature>
<dbReference type="GO" id="GO:0035556">
    <property type="term" value="P:intracellular signal transduction"/>
    <property type="evidence" value="ECO:0007669"/>
    <property type="project" value="InterPro"/>
</dbReference>
<dbReference type="PROSITE" id="PS50125">
    <property type="entry name" value="GUANYLATE_CYCLASE_2"/>
    <property type="match status" value="1"/>
</dbReference>
<evidence type="ECO:0000256" key="4">
    <source>
        <dbReference type="ARBA" id="ARBA00022692"/>
    </source>
</evidence>
<feature type="transmembrane region" description="Helical" evidence="8">
    <location>
        <begin position="305"/>
        <end position="322"/>
    </location>
</feature>
<dbReference type="GO" id="GO:0030313">
    <property type="term" value="C:cell envelope"/>
    <property type="evidence" value="ECO:0007669"/>
    <property type="project" value="UniProtKB-SubCell"/>
</dbReference>
<dbReference type="EMBL" id="DTKJ01000071">
    <property type="protein sequence ID" value="HGZ12601.1"/>
    <property type="molecule type" value="Genomic_DNA"/>
</dbReference>
<dbReference type="SMART" id="SM00044">
    <property type="entry name" value="CYCc"/>
    <property type="match status" value="1"/>
</dbReference>
<dbReference type="Gene3D" id="3.30.70.1230">
    <property type="entry name" value="Nucleotide cyclase"/>
    <property type="match status" value="1"/>
</dbReference>
<dbReference type="InterPro" id="IPR007890">
    <property type="entry name" value="CHASE2"/>
</dbReference>
<evidence type="ECO:0000256" key="6">
    <source>
        <dbReference type="ARBA" id="ARBA00023136"/>
    </source>
</evidence>
<keyword evidence="5 8" id="KW-1133">Transmembrane helix</keyword>
<dbReference type="SMART" id="SM01080">
    <property type="entry name" value="CHASE2"/>
    <property type="match status" value="1"/>
</dbReference>
<comment type="similarity">
    <text evidence="2">Belongs to the adenylyl cyclase class-3 family.</text>
</comment>